<keyword evidence="2" id="KW-1185">Reference proteome</keyword>
<comment type="caution">
    <text evidence="1">The sequence shown here is derived from an EMBL/GenBank/DDBJ whole genome shotgun (WGS) entry which is preliminary data.</text>
</comment>
<evidence type="ECO:0000313" key="2">
    <source>
        <dbReference type="Proteomes" id="UP000053051"/>
    </source>
</evidence>
<sequence>MVVVPQSFNTLLLGYISCNNQKNITKGEDLLLSPTSHNNSKFISS</sequence>
<protein>
    <submittedName>
        <fullName evidence="1">Uncharacterized protein</fullName>
    </submittedName>
</protein>
<reference evidence="1 2" key="1">
    <citation type="submission" date="2012-05" db="EMBL/GenBank/DDBJ databases">
        <authorList>
            <person name="Hilton J."/>
        </authorList>
    </citation>
    <scope>NUCLEOTIDE SEQUENCE [LARGE SCALE GENOMIC DNA]</scope>
    <source>
        <strain evidence="1 2">HH01</strain>
    </source>
</reference>
<name>M1WQ99_9NOST</name>
<organism evidence="1 2">
    <name type="scientific">Richelia intracellularis HH01</name>
    <dbReference type="NCBI Taxonomy" id="1165094"/>
    <lineage>
        <taxon>Bacteria</taxon>
        <taxon>Bacillati</taxon>
        <taxon>Cyanobacteriota</taxon>
        <taxon>Cyanophyceae</taxon>
        <taxon>Nostocales</taxon>
        <taxon>Nostocaceae</taxon>
        <taxon>Richelia</taxon>
    </lineage>
</organism>
<dbReference type="AlphaFoldDB" id="M1WQ99"/>
<gene>
    <name evidence="1" type="ORF">RINTHH_890</name>
</gene>
<evidence type="ECO:0000313" key="1">
    <source>
        <dbReference type="EMBL" id="CCH66244.1"/>
    </source>
</evidence>
<dbReference type="EMBL" id="CAIY01000005">
    <property type="protein sequence ID" value="CCH66244.1"/>
    <property type="molecule type" value="Genomic_DNA"/>
</dbReference>
<reference evidence="2" key="2">
    <citation type="submission" date="2016-01" db="EMBL/GenBank/DDBJ databases">
        <title>Diatom-associated endosymboitic cyanobacterium lacks core nitrogen metabolism enzymes.</title>
        <authorList>
            <person name="Hilton J.A."/>
            <person name="Foster R.A."/>
            <person name="Tripp H.J."/>
            <person name="Carter B.J."/>
            <person name="Zehr J.P."/>
            <person name="Villareal T.A."/>
        </authorList>
    </citation>
    <scope>NUCLEOTIDE SEQUENCE [LARGE SCALE GENOMIC DNA]</scope>
    <source>
        <strain evidence="2">HH01</strain>
    </source>
</reference>
<proteinExistence type="predicted"/>
<dbReference type="Proteomes" id="UP000053051">
    <property type="component" value="Unassembled WGS sequence"/>
</dbReference>
<accession>M1WQ99</accession>